<comment type="caution">
    <text evidence="2">The sequence shown here is derived from an EMBL/GenBank/DDBJ whole genome shotgun (WGS) entry which is preliminary data.</text>
</comment>
<proteinExistence type="predicted"/>
<dbReference type="OrthoDB" id="618098at2759"/>
<evidence type="ECO:0000313" key="3">
    <source>
        <dbReference type="Proteomes" id="UP000631114"/>
    </source>
</evidence>
<name>A0A835IQC8_9MAGN</name>
<keyword evidence="1" id="KW-1133">Transmembrane helix</keyword>
<keyword evidence="1" id="KW-0472">Membrane</keyword>
<sequence>MWITKSMTVYEGLCIVFGDGGATGKYSRELEEKDVTIGKSSVTNVKILNGEGSQSLILVGGGLVVSSPDLGISSSLSSFFITLLSFPRIQRGAADAAKCCYWHVGVMLLLQGGAVCVWCVTMWAADVHEYTFPVNSSYVRIINIGSSCLRSDIHSRIHINVHFGIDCS</sequence>
<dbReference type="EMBL" id="JADFTS010000002">
    <property type="protein sequence ID" value="KAF9622186.1"/>
    <property type="molecule type" value="Genomic_DNA"/>
</dbReference>
<dbReference type="AlphaFoldDB" id="A0A835IQC8"/>
<keyword evidence="3" id="KW-1185">Reference proteome</keyword>
<protein>
    <submittedName>
        <fullName evidence="2">Uncharacterized protein</fullName>
    </submittedName>
</protein>
<evidence type="ECO:0000256" key="1">
    <source>
        <dbReference type="SAM" id="Phobius"/>
    </source>
</evidence>
<organism evidence="2 3">
    <name type="scientific">Coptis chinensis</name>
    <dbReference type="NCBI Taxonomy" id="261450"/>
    <lineage>
        <taxon>Eukaryota</taxon>
        <taxon>Viridiplantae</taxon>
        <taxon>Streptophyta</taxon>
        <taxon>Embryophyta</taxon>
        <taxon>Tracheophyta</taxon>
        <taxon>Spermatophyta</taxon>
        <taxon>Magnoliopsida</taxon>
        <taxon>Ranunculales</taxon>
        <taxon>Ranunculaceae</taxon>
        <taxon>Coptidoideae</taxon>
        <taxon>Coptis</taxon>
    </lineage>
</organism>
<reference evidence="2 3" key="1">
    <citation type="submission" date="2020-10" db="EMBL/GenBank/DDBJ databases">
        <title>The Coptis chinensis genome and diversification of protoberbering-type alkaloids.</title>
        <authorList>
            <person name="Wang B."/>
            <person name="Shu S."/>
            <person name="Song C."/>
            <person name="Liu Y."/>
        </authorList>
    </citation>
    <scope>NUCLEOTIDE SEQUENCE [LARGE SCALE GENOMIC DNA]</scope>
    <source>
        <strain evidence="2">HL-2020</strain>
        <tissue evidence="2">Leaf</tissue>
    </source>
</reference>
<feature type="transmembrane region" description="Helical" evidence="1">
    <location>
        <begin position="101"/>
        <end position="125"/>
    </location>
</feature>
<dbReference type="Proteomes" id="UP000631114">
    <property type="component" value="Unassembled WGS sequence"/>
</dbReference>
<evidence type="ECO:0000313" key="2">
    <source>
        <dbReference type="EMBL" id="KAF9622186.1"/>
    </source>
</evidence>
<accession>A0A835IQC8</accession>
<gene>
    <name evidence="2" type="ORF">IFM89_030044</name>
</gene>
<keyword evidence="1" id="KW-0812">Transmembrane</keyword>